<evidence type="ECO:0000313" key="2">
    <source>
        <dbReference type="EMBL" id="PPQ70050.1"/>
    </source>
</evidence>
<organism evidence="2 3">
    <name type="scientific">Gymnopilus dilepis</name>
    <dbReference type="NCBI Taxonomy" id="231916"/>
    <lineage>
        <taxon>Eukaryota</taxon>
        <taxon>Fungi</taxon>
        <taxon>Dikarya</taxon>
        <taxon>Basidiomycota</taxon>
        <taxon>Agaricomycotina</taxon>
        <taxon>Agaricomycetes</taxon>
        <taxon>Agaricomycetidae</taxon>
        <taxon>Agaricales</taxon>
        <taxon>Agaricineae</taxon>
        <taxon>Hymenogastraceae</taxon>
        <taxon>Gymnopilus</taxon>
    </lineage>
</organism>
<proteinExistence type="predicted"/>
<feature type="signal peptide" evidence="1">
    <location>
        <begin position="1"/>
        <end position="20"/>
    </location>
</feature>
<evidence type="ECO:0000313" key="3">
    <source>
        <dbReference type="Proteomes" id="UP000284706"/>
    </source>
</evidence>
<sequence>MFACTTLLLAVGGSTIAANASVVSRRDNLAGLSVTFFDDIGLVGKALSPDIVEGQCFNLPVEWQDRPEGVIISTGWSCSFHPYAFCEGTSTVLTGTVATLSSALYNNIQSFCGSGNSPVSLELLGVSSEKNSVSVKF</sequence>
<name>A0A409VUX7_9AGAR</name>
<feature type="chain" id="PRO_5019090074" evidence="1">
    <location>
        <begin position="21"/>
        <end position="137"/>
    </location>
</feature>
<dbReference type="EMBL" id="NHYE01005554">
    <property type="protein sequence ID" value="PPQ70050.1"/>
    <property type="molecule type" value="Genomic_DNA"/>
</dbReference>
<keyword evidence="1" id="KW-0732">Signal</keyword>
<dbReference type="InParanoid" id="A0A409VUX7"/>
<comment type="caution">
    <text evidence="2">The sequence shown here is derived from an EMBL/GenBank/DDBJ whole genome shotgun (WGS) entry which is preliminary data.</text>
</comment>
<dbReference type="Proteomes" id="UP000284706">
    <property type="component" value="Unassembled WGS sequence"/>
</dbReference>
<keyword evidence="3" id="KW-1185">Reference proteome</keyword>
<accession>A0A409VUX7</accession>
<reference evidence="2 3" key="1">
    <citation type="journal article" date="2018" name="Evol. Lett.">
        <title>Horizontal gene cluster transfer increased hallucinogenic mushroom diversity.</title>
        <authorList>
            <person name="Reynolds H.T."/>
            <person name="Vijayakumar V."/>
            <person name="Gluck-Thaler E."/>
            <person name="Korotkin H.B."/>
            <person name="Matheny P.B."/>
            <person name="Slot J.C."/>
        </authorList>
    </citation>
    <scope>NUCLEOTIDE SEQUENCE [LARGE SCALE GENOMIC DNA]</scope>
    <source>
        <strain evidence="2 3">SRW20</strain>
    </source>
</reference>
<gene>
    <name evidence="2" type="ORF">CVT26_013374</name>
</gene>
<evidence type="ECO:0000256" key="1">
    <source>
        <dbReference type="SAM" id="SignalP"/>
    </source>
</evidence>
<dbReference type="AlphaFoldDB" id="A0A409VUX7"/>
<protein>
    <submittedName>
        <fullName evidence="2">Uncharacterized protein</fullName>
    </submittedName>
</protein>